<name>A0A6P2BR52_9ACTN</name>
<comment type="caution">
    <text evidence="1">The sequence shown here is derived from an EMBL/GenBank/DDBJ whole genome shotgun (WGS) entry which is preliminary data.</text>
</comment>
<dbReference type="EMBL" id="RPFW01000007">
    <property type="protein sequence ID" value="TVZ01147.1"/>
    <property type="molecule type" value="Genomic_DNA"/>
</dbReference>
<reference evidence="1 2" key="1">
    <citation type="submission" date="2018-11" db="EMBL/GenBank/DDBJ databases">
        <title>Trebonia kvetii gen.nov., sp.nov., a novel acidophilic actinobacterium, and proposal of the new actinobacterial family Treboniaceae fam. nov.</title>
        <authorList>
            <person name="Rapoport D."/>
            <person name="Sagova-Mareckova M."/>
            <person name="Sedlacek I."/>
            <person name="Provaznik J."/>
            <person name="Kralova S."/>
            <person name="Pavlinic D."/>
            <person name="Benes V."/>
            <person name="Kopecky J."/>
        </authorList>
    </citation>
    <scope>NUCLEOTIDE SEQUENCE [LARGE SCALE GENOMIC DNA]</scope>
    <source>
        <strain evidence="1 2">15Tr583</strain>
    </source>
</reference>
<evidence type="ECO:0000313" key="1">
    <source>
        <dbReference type="EMBL" id="TVZ01147.1"/>
    </source>
</evidence>
<organism evidence="1 2">
    <name type="scientific">Trebonia kvetii</name>
    <dbReference type="NCBI Taxonomy" id="2480626"/>
    <lineage>
        <taxon>Bacteria</taxon>
        <taxon>Bacillati</taxon>
        <taxon>Actinomycetota</taxon>
        <taxon>Actinomycetes</taxon>
        <taxon>Streptosporangiales</taxon>
        <taxon>Treboniaceae</taxon>
        <taxon>Trebonia</taxon>
    </lineage>
</organism>
<dbReference type="Proteomes" id="UP000460272">
    <property type="component" value="Unassembled WGS sequence"/>
</dbReference>
<proteinExistence type="predicted"/>
<keyword evidence="2" id="KW-1185">Reference proteome</keyword>
<dbReference type="OrthoDB" id="5240640at2"/>
<evidence type="ECO:0000313" key="2">
    <source>
        <dbReference type="Proteomes" id="UP000460272"/>
    </source>
</evidence>
<dbReference type="RefSeq" id="WP_145859482.1">
    <property type="nucleotide sequence ID" value="NZ_RPFW01000007.1"/>
</dbReference>
<dbReference type="AlphaFoldDB" id="A0A6P2BR52"/>
<accession>A0A6P2BR52</accession>
<protein>
    <submittedName>
        <fullName evidence="1">Uncharacterized protein</fullName>
    </submittedName>
</protein>
<gene>
    <name evidence="1" type="ORF">EAS64_33175</name>
</gene>
<sequence>MSSEQPVIDDALLVDVAEFRRVQEYYQERGWTDGLPVVPVTASYLSEFLAFTARDPDEVLIDMPHLNKALTVRLAAVSAALAGCLPSYFPVVLAAWDAFKRDGMVSRSIWQSTTGTAPFSVLFGPLRTTLGFNSRGNVWGSGFRANATAGRAIRLGAINGLGLKPHEFDQATQGNPAKYSCFIAENEEDSPWPSLAADNGFAAGDSAVTSTVIRSVLHVEARHTIVPEQLAQDFADSLCRTGALVRPIAAGFIVLNSEHARMFDKHGWSKNDVRQAIVDRGSRTYRSLAAAGKEAIAKGTGWRLPADHPDAIPAEPPADLDTPVRLLQSIDSVQIVVAGAPNAGVSSIVETFGFWDRPLAIVKVEEKDR</sequence>